<keyword evidence="6 7" id="KW-0238">DNA-binding</keyword>
<dbReference type="InterPro" id="IPR009057">
    <property type="entry name" value="Homeodomain-like_sf"/>
</dbReference>
<evidence type="ECO:0000259" key="10">
    <source>
        <dbReference type="PROSITE" id="PS51387"/>
    </source>
</evidence>
<dbReference type="Pfam" id="PF01565">
    <property type="entry name" value="FAD_binding_4"/>
    <property type="match status" value="1"/>
</dbReference>
<accession>A0A4P6F8Y7</accession>
<dbReference type="Gene3D" id="3.30.465.10">
    <property type="match status" value="1"/>
</dbReference>
<dbReference type="PROSITE" id="PS50977">
    <property type="entry name" value="HTH_TETR_2"/>
    <property type="match status" value="1"/>
</dbReference>
<feature type="domain" description="HTH tetR-type" evidence="9">
    <location>
        <begin position="3"/>
        <end position="63"/>
    </location>
</feature>
<dbReference type="PROSITE" id="PS00862">
    <property type="entry name" value="OX2_COVAL_FAD"/>
    <property type="match status" value="1"/>
</dbReference>
<dbReference type="InterPro" id="IPR006093">
    <property type="entry name" value="Oxy_OxRdtase_FAD_BS"/>
</dbReference>
<keyword evidence="12" id="KW-1185">Reference proteome</keyword>
<dbReference type="GO" id="GO:0003677">
    <property type="term" value="F:DNA binding"/>
    <property type="evidence" value="ECO:0007669"/>
    <property type="project" value="UniProtKB-UniRule"/>
</dbReference>
<dbReference type="InterPro" id="IPR041583">
    <property type="entry name" value="TetR_C_31"/>
</dbReference>
<evidence type="ECO:0000256" key="3">
    <source>
        <dbReference type="ARBA" id="ARBA00022630"/>
    </source>
</evidence>
<evidence type="ECO:0000256" key="7">
    <source>
        <dbReference type="PROSITE-ProRule" id="PRU00335"/>
    </source>
</evidence>
<evidence type="ECO:0000259" key="9">
    <source>
        <dbReference type="PROSITE" id="PS50977"/>
    </source>
</evidence>
<comment type="similarity">
    <text evidence="2">Belongs to the oxygen-dependent FAD-linked oxidoreductase family.</text>
</comment>
<dbReference type="RefSeq" id="WP_129188427.1">
    <property type="nucleotide sequence ID" value="NZ_CP035491.1"/>
</dbReference>
<dbReference type="InterPro" id="IPR016169">
    <property type="entry name" value="FAD-bd_PCMH_sub2"/>
</dbReference>
<evidence type="ECO:0000256" key="5">
    <source>
        <dbReference type="ARBA" id="ARBA00023002"/>
    </source>
</evidence>
<feature type="compositionally biased region" description="Basic and acidic residues" evidence="8">
    <location>
        <begin position="228"/>
        <end position="240"/>
    </location>
</feature>
<evidence type="ECO:0000256" key="2">
    <source>
        <dbReference type="ARBA" id="ARBA00005466"/>
    </source>
</evidence>
<evidence type="ECO:0000256" key="8">
    <source>
        <dbReference type="SAM" id="MobiDB-lite"/>
    </source>
</evidence>
<dbReference type="InterPro" id="IPR016167">
    <property type="entry name" value="FAD-bd_PCMH_sub1"/>
</dbReference>
<feature type="region of interest" description="Disordered" evidence="8">
    <location>
        <begin position="208"/>
        <end position="241"/>
    </location>
</feature>
<sequence length="699" mass="73305">MAENRRELIADAAIALLAREGLRSLTHRAVDREAGLPNGSTSYYASTRLALIELVAHRLADRSARELGAVFAELERRSAEHADDPDRLEIAVEVLDGFVQRLADRSEDQRARYALMIDLVERESIRGILSSASPLAGTTLDVARGFLARLGVDARPEQVQNLVLLTDGLVFALVSRIGYGYLRLDTASVLRAYLTAIANGADETSVTDLAPGAAPASRDASRATGHPARTEDTDIPKGRDPMSAVTERSIALLAQLRAAGVATAYGPDDPEYRAALAGFNTAVVHSPALVVAAGRVDDVVETVRFANEHSLEVYVVGRGHGALAPIVDGIALATAGLASVDIDAPTRTAVVGAGASWADVLEAASPHGLAPLCGSAPHVGVVGYLLGGGIGPVARTFGFAADHVRSISVVTADGGLIAADPSFNPDLFWALRGGKGGFGVVVSVEIDLFPLAGVYGGGLYFAEADAPAIVRAYPAWSKGLPEELTSSIALLRLPPLPQLPEPLRGRFVAHLRIAYVGPAADAEQLLNPIRAVADPIIDAVGELPYAQLGAIHSDPVDPMPVADGGILLADFDQEAADALVRAVGPSADVPLAAVEIRHLGGALGREPEEPNAVGGRDAAYSLHIVGAPVPELLDTVIPAVVEGVFEALAPWATGGTQINFVGRANRLDELDASWPPAVRERLRDIRRRYDPEGRFPFPG</sequence>
<dbReference type="Gene3D" id="3.30.43.10">
    <property type="entry name" value="Uridine Diphospho-n-acetylenolpyruvylglucosamine Reductase, domain 2"/>
    <property type="match status" value="1"/>
</dbReference>
<evidence type="ECO:0000313" key="11">
    <source>
        <dbReference type="EMBL" id="QAY72322.1"/>
    </source>
</evidence>
<evidence type="ECO:0000313" key="12">
    <source>
        <dbReference type="Proteomes" id="UP000291259"/>
    </source>
</evidence>
<dbReference type="InterPro" id="IPR001647">
    <property type="entry name" value="HTH_TetR"/>
</dbReference>
<proteinExistence type="inferred from homology"/>
<dbReference type="InterPro" id="IPR036318">
    <property type="entry name" value="FAD-bd_PCMH-like_sf"/>
</dbReference>
<dbReference type="Gene3D" id="1.10.357.10">
    <property type="entry name" value="Tetracycline Repressor, domain 2"/>
    <property type="match status" value="1"/>
</dbReference>
<keyword evidence="5" id="KW-0560">Oxidoreductase</keyword>
<feature type="DNA-binding region" description="H-T-H motif" evidence="7">
    <location>
        <begin position="26"/>
        <end position="45"/>
    </location>
</feature>
<dbReference type="InterPro" id="IPR050416">
    <property type="entry name" value="FAD-linked_Oxidoreductase"/>
</dbReference>
<feature type="domain" description="FAD-binding PCMH-type" evidence="10">
    <location>
        <begin position="283"/>
        <end position="451"/>
    </location>
</feature>
<evidence type="ECO:0000256" key="1">
    <source>
        <dbReference type="ARBA" id="ARBA00001974"/>
    </source>
</evidence>
<dbReference type="GO" id="GO:0016491">
    <property type="term" value="F:oxidoreductase activity"/>
    <property type="evidence" value="ECO:0007669"/>
    <property type="project" value="UniProtKB-KW"/>
</dbReference>
<dbReference type="Proteomes" id="UP000291259">
    <property type="component" value="Chromosome"/>
</dbReference>
<protein>
    <submittedName>
        <fullName evidence="11">FAD-binding protein</fullName>
    </submittedName>
</protein>
<dbReference type="Pfam" id="PF17940">
    <property type="entry name" value="TetR_C_31"/>
    <property type="match status" value="1"/>
</dbReference>
<dbReference type="SUPFAM" id="SSF46689">
    <property type="entry name" value="Homeodomain-like"/>
    <property type="match status" value="1"/>
</dbReference>
<dbReference type="GO" id="GO:0071949">
    <property type="term" value="F:FAD binding"/>
    <property type="evidence" value="ECO:0007669"/>
    <property type="project" value="InterPro"/>
</dbReference>
<reference evidence="11 12" key="1">
    <citation type="submission" date="2019-01" db="EMBL/GenBank/DDBJ databases">
        <title>Genome sequencing of strain FW100M-8.</title>
        <authorList>
            <person name="Heo J."/>
            <person name="Kim S.-J."/>
            <person name="Kim J.-S."/>
            <person name="Hong S.-B."/>
            <person name="Kwon S.-W."/>
        </authorList>
    </citation>
    <scope>NUCLEOTIDE SEQUENCE [LARGE SCALE GENOMIC DNA]</scope>
    <source>
        <strain evidence="11 12">FW100M-8</strain>
    </source>
</reference>
<dbReference type="SUPFAM" id="SSF56176">
    <property type="entry name" value="FAD-binding/transporter-associated domain-like"/>
    <property type="match status" value="1"/>
</dbReference>
<dbReference type="KEGG" id="agf:ET445_02190"/>
<organism evidence="11 12">
    <name type="scientific">Agromyces protaetiae</name>
    <dbReference type="NCBI Taxonomy" id="2509455"/>
    <lineage>
        <taxon>Bacteria</taxon>
        <taxon>Bacillati</taxon>
        <taxon>Actinomycetota</taxon>
        <taxon>Actinomycetes</taxon>
        <taxon>Micrococcales</taxon>
        <taxon>Microbacteriaceae</taxon>
        <taxon>Agromyces</taxon>
    </lineage>
</organism>
<dbReference type="PANTHER" id="PTHR42973:SF39">
    <property type="entry name" value="FAD-BINDING PCMH-TYPE DOMAIN-CONTAINING PROTEIN"/>
    <property type="match status" value="1"/>
</dbReference>
<dbReference type="OrthoDB" id="7506349at2"/>
<comment type="cofactor">
    <cofactor evidence="1">
        <name>FAD</name>
        <dbReference type="ChEBI" id="CHEBI:57692"/>
    </cofactor>
</comment>
<dbReference type="InterPro" id="IPR006094">
    <property type="entry name" value="Oxid_FAD_bind_N"/>
</dbReference>
<keyword evidence="3" id="KW-0285">Flavoprotein</keyword>
<gene>
    <name evidence="11" type="ORF">ET445_02190</name>
</gene>
<dbReference type="AlphaFoldDB" id="A0A4P6F8Y7"/>
<dbReference type="PROSITE" id="PS51387">
    <property type="entry name" value="FAD_PCMH"/>
    <property type="match status" value="1"/>
</dbReference>
<keyword evidence="4" id="KW-0274">FAD</keyword>
<dbReference type="PANTHER" id="PTHR42973">
    <property type="entry name" value="BINDING OXIDOREDUCTASE, PUTATIVE (AFU_ORTHOLOGUE AFUA_1G17690)-RELATED"/>
    <property type="match status" value="1"/>
</dbReference>
<name>A0A4P6F8Y7_9MICO</name>
<dbReference type="InterPro" id="IPR016166">
    <property type="entry name" value="FAD-bd_PCMH"/>
</dbReference>
<dbReference type="EMBL" id="CP035491">
    <property type="protein sequence ID" value="QAY72322.1"/>
    <property type="molecule type" value="Genomic_DNA"/>
</dbReference>
<evidence type="ECO:0000256" key="4">
    <source>
        <dbReference type="ARBA" id="ARBA00022827"/>
    </source>
</evidence>
<evidence type="ECO:0000256" key="6">
    <source>
        <dbReference type="ARBA" id="ARBA00023125"/>
    </source>
</evidence>
<dbReference type="Gene3D" id="3.40.462.20">
    <property type="match status" value="1"/>
</dbReference>